<accession>A0A1I3EHE9</accession>
<evidence type="ECO:0000313" key="1">
    <source>
        <dbReference type="EMBL" id="SFH98293.1"/>
    </source>
</evidence>
<protein>
    <submittedName>
        <fullName evidence="1">Uncharacterized protein</fullName>
    </submittedName>
</protein>
<gene>
    <name evidence="1" type="ORF">SAMN05421753_104220</name>
</gene>
<organism evidence="1 2">
    <name type="scientific">Planctomicrobium piriforme</name>
    <dbReference type="NCBI Taxonomy" id="1576369"/>
    <lineage>
        <taxon>Bacteria</taxon>
        <taxon>Pseudomonadati</taxon>
        <taxon>Planctomycetota</taxon>
        <taxon>Planctomycetia</taxon>
        <taxon>Planctomycetales</taxon>
        <taxon>Planctomycetaceae</taxon>
        <taxon>Planctomicrobium</taxon>
    </lineage>
</organism>
<name>A0A1I3EHE9_9PLAN</name>
<evidence type="ECO:0000313" key="2">
    <source>
        <dbReference type="Proteomes" id="UP000199518"/>
    </source>
</evidence>
<proteinExistence type="predicted"/>
<keyword evidence="2" id="KW-1185">Reference proteome</keyword>
<dbReference type="Proteomes" id="UP000199518">
    <property type="component" value="Unassembled WGS sequence"/>
</dbReference>
<dbReference type="STRING" id="1576369.SAMN05421753_104220"/>
<sequence length="116" mass="12692">MSQATKNDRKSLTTDEWRRKFVSHFRRSATDQHWDALAEVALVASEDGAFNEDLDRAIEEAGIDSPTDLRRQMDGLVEAALKAADELDWHGDDVAAADLRKALAAAGRGGKDNPNG</sequence>
<dbReference type="RefSeq" id="WP_092048617.1">
    <property type="nucleotide sequence ID" value="NZ_FOQD01000004.1"/>
</dbReference>
<dbReference type="EMBL" id="FOQD01000004">
    <property type="protein sequence ID" value="SFH98293.1"/>
    <property type="molecule type" value="Genomic_DNA"/>
</dbReference>
<dbReference type="AlphaFoldDB" id="A0A1I3EHE9"/>
<reference evidence="2" key="1">
    <citation type="submission" date="2016-10" db="EMBL/GenBank/DDBJ databases">
        <authorList>
            <person name="Varghese N."/>
            <person name="Submissions S."/>
        </authorList>
    </citation>
    <scope>NUCLEOTIDE SEQUENCE [LARGE SCALE GENOMIC DNA]</scope>
    <source>
        <strain evidence="2">DSM 26348</strain>
    </source>
</reference>